<comment type="caution">
    <text evidence="1">The sequence shown here is derived from an EMBL/GenBank/DDBJ whole genome shotgun (WGS) entry which is preliminary data.</text>
</comment>
<dbReference type="AlphaFoldDB" id="A0A6A3LAU1"/>
<evidence type="ECO:0000313" key="1">
    <source>
        <dbReference type="EMBL" id="KAE9012933.1"/>
    </source>
</evidence>
<name>A0A6A3LAU1_9STRA</name>
<reference evidence="1 2" key="1">
    <citation type="submission" date="2018-09" db="EMBL/GenBank/DDBJ databases">
        <title>Genomic investigation of the strawberry pathogen Phytophthora fragariae indicates pathogenicity is determined by transcriptional variation in three key races.</title>
        <authorList>
            <person name="Adams T.M."/>
            <person name="Armitage A.D."/>
            <person name="Sobczyk M.K."/>
            <person name="Bates H.J."/>
            <person name="Dunwell J.M."/>
            <person name="Nellist C.F."/>
            <person name="Harrison R.J."/>
        </authorList>
    </citation>
    <scope>NUCLEOTIDE SEQUENCE [LARGE SCALE GENOMIC DNA]</scope>
    <source>
        <strain evidence="1 2">SCRP245</strain>
    </source>
</reference>
<proteinExistence type="predicted"/>
<evidence type="ECO:0000313" key="2">
    <source>
        <dbReference type="Proteomes" id="UP000460718"/>
    </source>
</evidence>
<accession>A0A6A3LAU1</accession>
<dbReference type="EMBL" id="QXFW01000416">
    <property type="protein sequence ID" value="KAE9012933.1"/>
    <property type="molecule type" value="Genomic_DNA"/>
</dbReference>
<protein>
    <submittedName>
        <fullName evidence="1">Uncharacterized protein</fullName>
    </submittedName>
</protein>
<sequence>EELVLAIVASSHLFQAPNIIRSPVAVSARF</sequence>
<feature type="non-terminal residue" evidence="1">
    <location>
        <position position="1"/>
    </location>
</feature>
<organism evidence="1 2">
    <name type="scientific">Phytophthora fragariae</name>
    <dbReference type="NCBI Taxonomy" id="53985"/>
    <lineage>
        <taxon>Eukaryota</taxon>
        <taxon>Sar</taxon>
        <taxon>Stramenopiles</taxon>
        <taxon>Oomycota</taxon>
        <taxon>Peronosporomycetes</taxon>
        <taxon>Peronosporales</taxon>
        <taxon>Peronosporaceae</taxon>
        <taxon>Phytophthora</taxon>
    </lineage>
</organism>
<gene>
    <name evidence="1" type="ORF">PF011_g8690</name>
</gene>
<dbReference type="Proteomes" id="UP000460718">
    <property type="component" value="Unassembled WGS sequence"/>
</dbReference>